<evidence type="ECO:0000313" key="2">
    <source>
        <dbReference type="Proteomes" id="UP000634136"/>
    </source>
</evidence>
<sequence>MKPLCCLRIERELSIDLTTIPKVSLSLWSKGNSRTGTEGFRQARYLIEAEEALKDLLDVRSHISDLEAPELRRFECGPLSADEFVYHGRKEINDEDRPHLGIVLVPLPIPLIASHHMHL</sequence>
<dbReference type="Proteomes" id="UP000634136">
    <property type="component" value="Unassembled WGS sequence"/>
</dbReference>
<reference evidence="1" key="1">
    <citation type="submission" date="2020-09" db="EMBL/GenBank/DDBJ databases">
        <title>Genome-Enabled Discovery of Anthraquinone Biosynthesis in Senna tora.</title>
        <authorList>
            <person name="Kang S.-H."/>
            <person name="Pandey R.P."/>
            <person name="Lee C.-M."/>
            <person name="Sim J.-S."/>
            <person name="Jeong J.-T."/>
            <person name="Choi B.-S."/>
            <person name="Jung M."/>
            <person name="Ginzburg D."/>
            <person name="Zhao K."/>
            <person name="Won S.Y."/>
            <person name="Oh T.-J."/>
            <person name="Yu Y."/>
            <person name="Kim N.-H."/>
            <person name="Lee O.R."/>
            <person name="Lee T.-H."/>
            <person name="Bashyal P."/>
            <person name="Kim T.-S."/>
            <person name="Lee W.-H."/>
            <person name="Kawkins C."/>
            <person name="Kim C.-K."/>
            <person name="Kim J.S."/>
            <person name="Ahn B.O."/>
            <person name="Rhee S.Y."/>
            <person name="Sohng J.K."/>
        </authorList>
    </citation>
    <scope>NUCLEOTIDE SEQUENCE</scope>
    <source>
        <tissue evidence="1">Leaf</tissue>
    </source>
</reference>
<keyword evidence="2" id="KW-1185">Reference proteome</keyword>
<dbReference type="AlphaFoldDB" id="A0A834T1Z8"/>
<evidence type="ECO:0000313" key="1">
    <source>
        <dbReference type="EMBL" id="KAF7812342.1"/>
    </source>
</evidence>
<protein>
    <submittedName>
        <fullName evidence="1">Uncharacterized protein</fullName>
    </submittedName>
</protein>
<organism evidence="1 2">
    <name type="scientific">Senna tora</name>
    <dbReference type="NCBI Taxonomy" id="362788"/>
    <lineage>
        <taxon>Eukaryota</taxon>
        <taxon>Viridiplantae</taxon>
        <taxon>Streptophyta</taxon>
        <taxon>Embryophyta</taxon>
        <taxon>Tracheophyta</taxon>
        <taxon>Spermatophyta</taxon>
        <taxon>Magnoliopsida</taxon>
        <taxon>eudicotyledons</taxon>
        <taxon>Gunneridae</taxon>
        <taxon>Pentapetalae</taxon>
        <taxon>rosids</taxon>
        <taxon>fabids</taxon>
        <taxon>Fabales</taxon>
        <taxon>Fabaceae</taxon>
        <taxon>Caesalpinioideae</taxon>
        <taxon>Cassia clade</taxon>
        <taxon>Senna</taxon>
    </lineage>
</organism>
<proteinExistence type="predicted"/>
<gene>
    <name evidence="1" type="ORF">G2W53_033318</name>
</gene>
<comment type="caution">
    <text evidence="1">The sequence shown here is derived from an EMBL/GenBank/DDBJ whole genome shotgun (WGS) entry which is preliminary data.</text>
</comment>
<dbReference type="EMBL" id="JAAIUW010000010">
    <property type="protein sequence ID" value="KAF7812342.1"/>
    <property type="molecule type" value="Genomic_DNA"/>
</dbReference>
<name>A0A834T1Z8_9FABA</name>
<accession>A0A834T1Z8</accession>